<dbReference type="AlphaFoldDB" id="X1LU47"/>
<protein>
    <submittedName>
        <fullName evidence="1">Uncharacterized protein</fullName>
    </submittedName>
</protein>
<dbReference type="Gene3D" id="3.90.1150.10">
    <property type="entry name" value="Aspartate Aminotransferase, domain 1"/>
    <property type="match status" value="1"/>
</dbReference>
<accession>X1LU47</accession>
<reference evidence="1" key="1">
    <citation type="journal article" date="2014" name="Front. Microbiol.">
        <title>High frequency of phylogenetically diverse reductive dehalogenase-homologous genes in deep subseafloor sedimentary metagenomes.</title>
        <authorList>
            <person name="Kawai M."/>
            <person name="Futagami T."/>
            <person name="Toyoda A."/>
            <person name="Takaki Y."/>
            <person name="Nishi S."/>
            <person name="Hori S."/>
            <person name="Arai W."/>
            <person name="Tsubouchi T."/>
            <person name="Morono Y."/>
            <person name="Uchiyama I."/>
            <person name="Ito T."/>
            <person name="Fujiyama A."/>
            <person name="Inagaki F."/>
            <person name="Takami H."/>
        </authorList>
    </citation>
    <scope>NUCLEOTIDE SEQUENCE</scope>
    <source>
        <strain evidence="1">Expedition CK06-06</strain>
    </source>
</reference>
<organism evidence="1">
    <name type="scientific">marine sediment metagenome</name>
    <dbReference type="NCBI Taxonomy" id="412755"/>
    <lineage>
        <taxon>unclassified sequences</taxon>
        <taxon>metagenomes</taxon>
        <taxon>ecological metagenomes</taxon>
    </lineage>
</organism>
<evidence type="ECO:0000313" key="1">
    <source>
        <dbReference type="EMBL" id="GAI05930.1"/>
    </source>
</evidence>
<dbReference type="GO" id="GO:0030170">
    <property type="term" value="F:pyridoxal phosphate binding"/>
    <property type="evidence" value="ECO:0007669"/>
    <property type="project" value="TreeGrafter"/>
</dbReference>
<dbReference type="Pfam" id="PF01041">
    <property type="entry name" value="DegT_DnrJ_EryC1"/>
    <property type="match status" value="1"/>
</dbReference>
<dbReference type="PANTHER" id="PTHR30244:SF34">
    <property type="entry name" value="DTDP-4-AMINO-4,6-DIDEOXYGALACTOSE TRANSAMINASE"/>
    <property type="match status" value="1"/>
</dbReference>
<name>X1LU47_9ZZZZ</name>
<dbReference type="InterPro" id="IPR015422">
    <property type="entry name" value="PyrdxlP-dep_Trfase_small"/>
</dbReference>
<sequence length="107" mass="12229">MQASKTMTAGEGGDIITNDKTLAEECASIANCGRRKGEHNYRHFRLASNYRMTELQAAILRVQLRRLPEHLDLRNKNARYLTEQLQSIPGIITQQRDSRVTIQGLYL</sequence>
<dbReference type="SUPFAM" id="SSF53383">
    <property type="entry name" value="PLP-dependent transferases"/>
    <property type="match status" value="1"/>
</dbReference>
<feature type="non-terminal residue" evidence="1">
    <location>
        <position position="107"/>
    </location>
</feature>
<dbReference type="GO" id="GO:0008483">
    <property type="term" value="F:transaminase activity"/>
    <property type="evidence" value="ECO:0007669"/>
    <property type="project" value="TreeGrafter"/>
</dbReference>
<proteinExistence type="predicted"/>
<dbReference type="Gene3D" id="3.40.640.10">
    <property type="entry name" value="Type I PLP-dependent aspartate aminotransferase-like (Major domain)"/>
    <property type="match status" value="1"/>
</dbReference>
<dbReference type="PANTHER" id="PTHR30244">
    <property type="entry name" value="TRANSAMINASE"/>
    <property type="match status" value="1"/>
</dbReference>
<dbReference type="InterPro" id="IPR000653">
    <property type="entry name" value="DegT/StrS_aminotransferase"/>
</dbReference>
<dbReference type="EMBL" id="BARV01011277">
    <property type="protein sequence ID" value="GAI05930.1"/>
    <property type="molecule type" value="Genomic_DNA"/>
</dbReference>
<dbReference type="InterPro" id="IPR015424">
    <property type="entry name" value="PyrdxlP-dep_Trfase"/>
</dbReference>
<dbReference type="GO" id="GO:0000271">
    <property type="term" value="P:polysaccharide biosynthetic process"/>
    <property type="evidence" value="ECO:0007669"/>
    <property type="project" value="TreeGrafter"/>
</dbReference>
<comment type="caution">
    <text evidence="1">The sequence shown here is derived from an EMBL/GenBank/DDBJ whole genome shotgun (WGS) entry which is preliminary data.</text>
</comment>
<gene>
    <name evidence="1" type="ORF">S06H3_21465</name>
</gene>
<dbReference type="InterPro" id="IPR015421">
    <property type="entry name" value="PyrdxlP-dep_Trfase_major"/>
</dbReference>